<proteinExistence type="predicted"/>
<sequence>EALFVDSMWTRRRDAGVKRWIMRMVSYLTAPRRMCINITLTRVSYTHPTDDMDTPSTSYITSRYTEDAPSISNAYVLRTNSECKLHHMAL</sequence>
<organism evidence="1 2">
    <name type="scientific">Athelia psychrophila</name>
    <dbReference type="NCBI Taxonomy" id="1759441"/>
    <lineage>
        <taxon>Eukaryota</taxon>
        <taxon>Fungi</taxon>
        <taxon>Dikarya</taxon>
        <taxon>Basidiomycota</taxon>
        <taxon>Agaricomycotina</taxon>
        <taxon>Agaricomycetes</taxon>
        <taxon>Agaricomycetidae</taxon>
        <taxon>Atheliales</taxon>
        <taxon>Atheliaceae</taxon>
        <taxon>Athelia</taxon>
    </lineage>
</organism>
<dbReference type="EMBL" id="KV417808">
    <property type="protein sequence ID" value="KZP06018.1"/>
    <property type="molecule type" value="Genomic_DNA"/>
</dbReference>
<evidence type="ECO:0000313" key="1">
    <source>
        <dbReference type="EMBL" id="KZP06018.1"/>
    </source>
</evidence>
<gene>
    <name evidence="1" type="ORF">FIBSPDRAFT_876933</name>
</gene>
<name>A0A167WET5_9AGAM</name>
<reference evidence="1 2" key="1">
    <citation type="journal article" date="2016" name="Mol. Biol. Evol.">
        <title>Comparative Genomics of Early-Diverging Mushroom-Forming Fungi Provides Insights into the Origins of Lignocellulose Decay Capabilities.</title>
        <authorList>
            <person name="Nagy L.G."/>
            <person name="Riley R."/>
            <person name="Tritt A."/>
            <person name="Adam C."/>
            <person name="Daum C."/>
            <person name="Floudas D."/>
            <person name="Sun H."/>
            <person name="Yadav J.S."/>
            <person name="Pangilinan J."/>
            <person name="Larsson K.H."/>
            <person name="Matsuura K."/>
            <person name="Barry K."/>
            <person name="Labutti K."/>
            <person name="Kuo R."/>
            <person name="Ohm R.A."/>
            <person name="Bhattacharya S.S."/>
            <person name="Shirouzu T."/>
            <person name="Yoshinaga Y."/>
            <person name="Martin F.M."/>
            <person name="Grigoriev I.V."/>
            <person name="Hibbett D.S."/>
        </authorList>
    </citation>
    <scope>NUCLEOTIDE SEQUENCE [LARGE SCALE GENOMIC DNA]</scope>
    <source>
        <strain evidence="1 2">CBS 109695</strain>
    </source>
</reference>
<keyword evidence="2" id="KW-1185">Reference proteome</keyword>
<dbReference type="AlphaFoldDB" id="A0A167WET5"/>
<feature type="non-terminal residue" evidence="1">
    <location>
        <position position="1"/>
    </location>
</feature>
<protein>
    <submittedName>
        <fullName evidence="1">Uncharacterized protein</fullName>
    </submittedName>
</protein>
<evidence type="ECO:0000313" key="2">
    <source>
        <dbReference type="Proteomes" id="UP000076532"/>
    </source>
</evidence>
<dbReference type="Proteomes" id="UP000076532">
    <property type="component" value="Unassembled WGS sequence"/>
</dbReference>
<accession>A0A167WET5</accession>